<dbReference type="InterPro" id="IPR001539">
    <property type="entry name" value="Peptidase_U32"/>
</dbReference>
<gene>
    <name evidence="1" type="ORF">CSX02_01845</name>
</gene>
<comment type="caution">
    <text evidence="1">The sequence shown here is derived from an EMBL/GenBank/DDBJ whole genome shotgun (WGS) entry which is preliminary data.</text>
</comment>
<proteinExistence type="predicted"/>
<dbReference type="InterPro" id="IPR051454">
    <property type="entry name" value="RNA/ubiquinone_mod_enzymes"/>
</dbReference>
<dbReference type="Pfam" id="PF01136">
    <property type="entry name" value="Peptidase_U32"/>
    <property type="match status" value="1"/>
</dbReference>
<dbReference type="Proteomes" id="UP000224563">
    <property type="component" value="Unassembled WGS sequence"/>
</dbReference>
<dbReference type="RefSeq" id="WP_099385419.1">
    <property type="nucleotide sequence ID" value="NZ_JANSWH010000045.1"/>
</dbReference>
<protein>
    <submittedName>
        <fullName evidence="1">Peptidase U32</fullName>
    </submittedName>
</protein>
<organism evidence="1 2">
    <name type="scientific">Agathobacter ruminis</name>
    <dbReference type="NCBI Taxonomy" id="1712665"/>
    <lineage>
        <taxon>Bacteria</taxon>
        <taxon>Bacillati</taxon>
        <taxon>Bacillota</taxon>
        <taxon>Clostridia</taxon>
        <taxon>Lachnospirales</taxon>
        <taxon>Lachnospiraceae</taxon>
        <taxon>Agathobacter</taxon>
    </lineage>
</organism>
<keyword evidence="2" id="KW-1185">Reference proteome</keyword>
<name>A0A2G3E5P6_9FIRM</name>
<accession>A0A2G3E5P6</accession>
<dbReference type="AlphaFoldDB" id="A0A2G3E5P6"/>
<dbReference type="PANTHER" id="PTHR30217:SF10">
    <property type="entry name" value="23S RRNA 5-HYDROXYCYTIDINE C2501 SYNTHASE"/>
    <property type="match status" value="1"/>
</dbReference>
<reference evidence="1 2" key="2">
    <citation type="submission" date="2017-10" db="EMBL/GenBank/DDBJ databases">
        <authorList>
            <person name="Banno H."/>
            <person name="Chua N.-H."/>
        </authorList>
    </citation>
    <scope>NUCLEOTIDE SEQUENCE [LARGE SCALE GENOMIC DNA]</scope>
    <source>
        <strain evidence="1 2">JK623</strain>
    </source>
</reference>
<evidence type="ECO:0000313" key="2">
    <source>
        <dbReference type="Proteomes" id="UP000224563"/>
    </source>
</evidence>
<evidence type="ECO:0000313" key="1">
    <source>
        <dbReference type="EMBL" id="PHU38602.1"/>
    </source>
</evidence>
<sequence>MRELELLAPAGSPEILKSVINAGADAVYVGGDKFGARAYATNFTTEDLLWAIDYVHACGKKMYLTVNTLLKNKEIEQELYAYILPLYQAGLDAVLVQDYGVLRFLHTYFPDLPLHASTQMTVSSKEGAAFLKSLGVERVVVSRELSLKEMKEIHDSVGVELEAFVHGALCYSYSGACLFSSVLGGRSGNRGRCAQPCRMNYTVLDNDEKQILQKNVYILSLKDACNYEKIDELKEAGIYSLKIEGRMKQVEYAYHVTQIYAQAVNGNRSKDAVEQLKEFGNRGGFTNAYLYRNNDSDMVTYKDSSLHKSDYLPAADCKEKRWKATGFLRLQKGLPARLEVSCKDNHVVIEKNPVEEAKNVPLIAKDVLARMNKTGNEHFDFTDLQLDMSDDIFVPNGVLNAMRREALEALYESMLSQYRRNQQVEFSSRDENKNSNHNLTKWIASVRDRKQLSVLLRYKSLNAIYLHASMYEKNHWITDLQEDVNAVIAAEKECYLIMPEVLRNRDAVFFEEHHAALVQMKLDGFVVCNTDSLGLCRRLFPQSNLIAEHSLYTMNNRAIDELSSHGIMHFTSPLELNRQELQHRDNQTSEFVIYGRYPLMQSAGCVCKNTKGCQNPQIVYLSDRYQMHFPVMNHCSFCYNTVFNSLPTNLIDQFKVLREMGFSDFRLDFTTENEEEIKNILMILEDELSGKMRYNNKQSFTRGHYKRGVE</sequence>
<dbReference type="PANTHER" id="PTHR30217">
    <property type="entry name" value="PEPTIDASE U32 FAMILY"/>
    <property type="match status" value="1"/>
</dbReference>
<reference evidence="1 2" key="1">
    <citation type="submission" date="2017-10" db="EMBL/GenBank/DDBJ databases">
        <title>Resolving the taxonomy of Roseburia spp., Eubacterium rectale and Agathobacter spp. through phylogenomic analysis.</title>
        <authorList>
            <person name="Sheridan P.O."/>
            <person name="Walker A.W."/>
            <person name="Duncan S.H."/>
            <person name="Scott K.P."/>
            <person name="Toole P.W.O."/>
            <person name="Luis P."/>
            <person name="Flint H.J."/>
        </authorList>
    </citation>
    <scope>NUCLEOTIDE SEQUENCE [LARGE SCALE GENOMIC DNA]</scope>
    <source>
        <strain evidence="1 2">JK623</strain>
    </source>
</reference>
<dbReference type="EMBL" id="PDYG01000005">
    <property type="protein sequence ID" value="PHU38602.1"/>
    <property type="molecule type" value="Genomic_DNA"/>
</dbReference>